<organism evidence="1 2">
    <name type="scientific">Vibrio hyugaensis</name>
    <dbReference type="NCBI Taxonomy" id="1534743"/>
    <lineage>
        <taxon>Bacteria</taxon>
        <taxon>Pseudomonadati</taxon>
        <taxon>Pseudomonadota</taxon>
        <taxon>Gammaproteobacteria</taxon>
        <taxon>Vibrionales</taxon>
        <taxon>Vibrionaceae</taxon>
        <taxon>Vibrio</taxon>
    </lineage>
</organism>
<accession>A0ABQ5Y0H0</accession>
<proteinExistence type="predicted"/>
<evidence type="ECO:0000313" key="2">
    <source>
        <dbReference type="Proteomes" id="UP001156669"/>
    </source>
</evidence>
<evidence type="ECO:0000313" key="1">
    <source>
        <dbReference type="EMBL" id="GLR04456.1"/>
    </source>
</evidence>
<protein>
    <submittedName>
        <fullName evidence="1">Uncharacterized protein</fullName>
    </submittedName>
</protein>
<sequence>MTEFVKTGFELFKAYFPSAAVLSVEASTEVLPAFVGGSATLLTNVIGNVLHDYQNKPLSPREKLRTSSVYVDAHLKIAKRLESGDLVRDDDFIRQRLGQRSSAEQCLDATIMKAAGQYEEIKLPLFSELYVSACFDADISPELLAIYYSQLEQLNYIQLLVLYTLSIEKNRLEWKWNSADFNDVVYTLLKELQSRNLINDSFWGDSPIILNPLTERFIDAIGFRYIADYEHDVCSQLKSSGKYI</sequence>
<gene>
    <name evidence="1" type="ORF">GCM10007906_20440</name>
</gene>
<keyword evidence="2" id="KW-1185">Reference proteome</keyword>
<reference evidence="2" key="1">
    <citation type="journal article" date="2019" name="Int. J. Syst. Evol. Microbiol.">
        <title>The Global Catalogue of Microorganisms (GCM) 10K type strain sequencing project: providing services to taxonomists for standard genome sequencing and annotation.</title>
        <authorList>
            <consortium name="The Broad Institute Genomics Platform"/>
            <consortium name="The Broad Institute Genome Sequencing Center for Infectious Disease"/>
            <person name="Wu L."/>
            <person name="Ma J."/>
        </authorList>
    </citation>
    <scope>NUCLEOTIDE SEQUENCE [LARGE SCALE GENOMIC DNA]</scope>
    <source>
        <strain evidence="2">NBRC 110633</strain>
    </source>
</reference>
<dbReference type="Proteomes" id="UP001156669">
    <property type="component" value="Unassembled WGS sequence"/>
</dbReference>
<dbReference type="EMBL" id="BSOE01000037">
    <property type="protein sequence ID" value="GLR04456.1"/>
    <property type="molecule type" value="Genomic_DNA"/>
</dbReference>
<comment type="caution">
    <text evidence="1">The sequence shown here is derived from an EMBL/GenBank/DDBJ whole genome shotgun (WGS) entry which is preliminary data.</text>
</comment>
<name>A0ABQ5Y0H0_9VIBR</name>
<dbReference type="RefSeq" id="WP_045398111.1">
    <property type="nucleotide sequence ID" value="NZ_BBLD01000013.1"/>
</dbReference>